<dbReference type="PANTHER" id="PTHR43326:SF1">
    <property type="entry name" value="METHIONINE--TRNA LIGASE, MITOCHONDRIAL"/>
    <property type="match status" value="1"/>
</dbReference>
<dbReference type="SUPFAM" id="SSF52374">
    <property type="entry name" value="Nucleotidylyl transferase"/>
    <property type="match status" value="1"/>
</dbReference>
<dbReference type="GO" id="GO:0006431">
    <property type="term" value="P:methionyl-tRNA aminoacylation"/>
    <property type="evidence" value="ECO:0007669"/>
    <property type="project" value="TreeGrafter"/>
</dbReference>
<dbReference type="Proteomes" id="UP000038010">
    <property type="component" value="Unassembled WGS sequence"/>
</dbReference>
<comment type="caution">
    <text evidence="9">The sequence shown here is derived from an EMBL/GenBank/DDBJ whole genome shotgun (WGS) entry which is preliminary data.</text>
</comment>
<evidence type="ECO:0000256" key="7">
    <source>
        <dbReference type="RuleBase" id="RU363039"/>
    </source>
</evidence>
<dbReference type="STRING" id="1664694.A0A0N0NRY5"/>
<dbReference type="VEuPathDB" id="FungiDB:AB675_676"/>
<dbReference type="AlphaFoldDB" id="A0A0N0NRY5"/>
<dbReference type="OrthoDB" id="24670at2759"/>
<dbReference type="InterPro" id="IPR015413">
    <property type="entry name" value="Methionyl/Leucyl_tRNA_Synth"/>
</dbReference>
<protein>
    <submittedName>
        <fullName evidence="9">Putative methionine--tRNA ligase, mitochondrial</fullName>
    </submittedName>
</protein>
<dbReference type="InterPro" id="IPR023457">
    <property type="entry name" value="Met-tRNA_synth_2"/>
</dbReference>
<dbReference type="InterPro" id="IPR009080">
    <property type="entry name" value="tRNAsynth_Ia_anticodon-bd"/>
</dbReference>
<keyword evidence="3 7" id="KW-0547">Nucleotide-binding</keyword>
<keyword evidence="4 7" id="KW-0067">ATP-binding</keyword>
<accession>A0A0N0NRY5</accession>
<evidence type="ECO:0000256" key="4">
    <source>
        <dbReference type="ARBA" id="ARBA00022840"/>
    </source>
</evidence>
<dbReference type="PANTHER" id="PTHR43326">
    <property type="entry name" value="METHIONYL-TRNA SYNTHETASE"/>
    <property type="match status" value="1"/>
</dbReference>
<keyword evidence="10" id="KW-1185">Reference proteome</keyword>
<feature type="domain" description="Methionyl/Leucyl tRNA synthetase" evidence="8">
    <location>
        <begin position="1"/>
        <end position="63"/>
    </location>
</feature>
<dbReference type="InterPro" id="IPR014729">
    <property type="entry name" value="Rossmann-like_a/b/a_fold"/>
</dbReference>
<organism evidence="9 10">
    <name type="scientific">Cyphellophora attinorum</name>
    <dbReference type="NCBI Taxonomy" id="1664694"/>
    <lineage>
        <taxon>Eukaryota</taxon>
        <taxon>Fungi</taxon>
        <taxon>Dikarya</taxon>
        <taxon>Ascomycota</taxon>
        <taxon>Pezizomycotina</taxon>
        <taxon>Eurotiomycetes</taxon>
        <taxon>Chaetothyriomycetidae</taxon>
        <taxon>Chaetothyriales</taxon>
        <taxon>Cyphellophoraceae</taxon>
        <taxon>Cyphellophora</taxon>
    </lineage>
</organism>
<dbReference type="Gene3D" id="1.10.730.10">
    <property type="entry name" value="Isoleucyl-tRNA Synthetase, Domain 1"/>
    <property type="match status" value="1"/>
</dbReference>
<evidence type="ECO:0000256" key="5">
    <source>
        <dbReference type="ARBA" id="ARBA00022917"/>
    </source>
</evidence>
<evidence type="ECO:0000256" key="6">
    <source>
        <dbReference type="ARBA" id="ARBA00023146"/>
    </source>
</evidence>
<evidence type="ECO:0000256" key="2">
    <source>
        <dbReference type="ARBA" id="ARBA00022598"/>
    </source>
</evidence>
<dbReference type="GeneID" id="28738953"/>
<keyword evidence="2 7" id="KW-0436">Ligase</keyword>
<keyword evidence="6 7" id="KW-0030">Aminoacyl-tRNA synthetase</keyword>
<name>A0A0N0NRY5_9EURO</name>
<proteinExistence type="inferred from homology"/>
<evidence type="ECO:0000256" key="3">
    <source>
        <dbReference type="ARBA" id="ARBA00022741"/>
    </source>
</evidence>
<dbReference type="GO" id="GO:0005524">
    <property type="term" value="F:ATP binding"/>
    <property type="evidence" value="ECO:0007669"/>
    <property type="project" value="UniProtKB-KW"/>
</dbReference>
<reference evidence="9 10" key="1">
    <citation type="submission" date="2015-06" db="EMBL/GenBank/DDBJ databases">
        <title>Draft genome of the ant-associated black yeast Phialophora attae CBS 131958.</title>
        <authorList>
            <person name="Moreno L.F."/>
            <person name="Stielow B.J."/>
            <person name="de Hoog S."/>
            <person name="Vicente V.A."/>
            <person name="Weiss V.A."/>
            <person name="de Vries M."/>
            <person name="Cruz L.M."/>
            <person name="Souza E.M."/>
        </authorList>
    </citation>
    <scope>NUCLEOTIDE SEQUENCE [LARGE SCALE GENOMIC DNA]</scope>
    <source>
        <strain evidence="9 10">CBS 131958</strain>
    </source>
</reference>
<evidence type="ECO:0000313" key="10">
    <source>
        <dbReference type="Proteomes" id="UP000038010"/>
    </source>
</evidence>
<evidence type="ECO:0000259" key="8">
    <source>
        <dbReference type="Pfam" id="PF09334"/>
    </source>
</evidence>
<dbReference type="RefSeq" id="XP_018005594.1">
    <property type="nucleotide sequence ID" value="XM_018147084.1"/>
</dbReference>
<dbReference type="Gene3D" id="3.40.50.620">
    <property type="entry name" value="HUPs"/>
    <property type="match status" value="1"/>
</dbReference>
<comment type="similarity">
    <text evidence="1 7">Belongs to the class-I aminoacyl-tRNA synthetase family.</text>
</comment>
<evidence type="ECO:0000256" key="1">
    <source>
        <dbReference type="ARBA" id="ARBA00005594"/>
    </source>
</evidence>
<sequence>MSKSLGNVVNPFSAMSRFGVDAIRWYMARDGGILNDSPYENSFISARYKKELQAQIGNLLNRIVRGKLWHLPSCIEACEEELITMSPKHQEMINFIDTREKMKHAVRAMNESMEKLDIREATTLAVDLCRSANQLLGSSEPWRLSQEPSPDNERKLRWIIFEMAETLRVAMILLQPVMPDTMARGLDILGVPVEHRFWKPNLAEVFPEYGTPMFDLGPVPKSAGRKAGISASILFPPLQSDD</sequence>
<keyword evidence="5 7" id="KW-0648">Protein biosynthesis</keyword>
<gene>
    <name evidence="9" type="ORF">AB675_676</name>
</gene>
<dbReference type="SUPFAM" id="SSF47323">
    <property type="entry name" value="Anticodon-binding domain of a subclass of class I aminoacyl-tRNA synthetases"/>
    <property type="match status" value="1"/>
</dbReference>
<dbReference type="GO" id="GO:0004825">
    <property type="term" value="F:methionine-tRNA ligase activity"/>
    <property type="evidence" value="ECO:0007669"/>
    <property type="project" value="InterPro"/>
</dbReference>
<dbReference type="EMBL" id="LFJN01000001">
    <property type="protein sequence ID" value="KPI45631.1"/>
    <property type="molecule type" value="Genomic_DNA"/>
</dbReference>
<evidence type="ECO:0000313" key="9">
    <source>
        <dbReference type="EMBL" id="KPI45631.1"/>
    </source>
</evidence>
<dbReference type="Pfam" id="PF09334">
    <property type="entry name" value="tRNA-synt_1g"/>
    <property type="match status" value="1"/>
</dbReference>